<dbReference type="Proteomes" id="UP000054477">
    <property type="component" value="Unassembled WGS sequence"/>
</dbReference>
<protein>
    <submittedName>
        <fullName evidence="1">Uncharacterized protein</fullName>
    </submittedName>
</protein>
<dbReference type="HOGENOM" id="CLU_2292169_0_0_1"/>
<sequence>MTLSIRASDLGQGYSSPLASHGNLGTNVLGRVLVTGRIVSLTVDDDYHIKLLRGGGLERMTTMTTPLDMYLSSTHQSVQRRTTLEFTHYVFETRDALVHRS</sequence>
<proteinExistence type="predicted"/>
<dbReference type="EMBL" id="KN838601">
    <property type="protein sequence ID" value="KIK01790.1"/>
    <property type="molecule type" value="Genomic_DNA"/>
</dbReference>
<reference evidence="1 2" key="1">
    <citation type="submission" date="2014-04" db="EMBL/GenBank/DDBJ databases">
        <authorList>
            <consortium name="DOE Joint Genome Institute"/>
            <person name="Kuo A."/>
            <person name="Kohler A."/>
            <person name="Nagy L.G."/>
            <person name="Floudas D."/>
            <person name="Copeland A."/>
            <person name="Barry K.W."/>
            <person name="Cichocki N."/>
            <person name="Veneault-Fourrey C."/>
            <person name="LaButti K."/>
            <person name="Lindquist E.A."/>
            <person name="Lipzen A."/>
            <person name="Lundell T."/>
            <person name="Morin E."/>
            <person name="Murat C."/>
            <person name="Sun H."/>
            <person name="Tunlid A."/>
            <person name="Henrissat B."/>
            <person name="Grigoriev I.V."/>
            <person name="Hibbett D.S."/>
            <person name="Martin F."/>
            <person name="Nordberg H.P."/>
            <person name="Cantor M.N."/>
            <person name="Hua S.X."/>
        </authorList>
    </citation>
    <scope>NUCLEOTIDE SEQUENCE [LARGE SCALE GENOMIC DNA]</scope>
    <source>
        <strain evidence="1 2">LaAM-08-1</strain>
    </source>
</reference>
<organism evidence="1 2">
    <name type="scientific">Laccaria amethystina LaAM-08-1</name>
    <dbReference type="NCBI Taxonomy" id="1095629"/>
    <lineage>
        <taxon>Eukaryota</taxon>
        <taxon>Fungi</taxon>
        <taxon>Dikarya</taxon>
        <taxon>Basidiomycota</taxon>
        <taxon>Agaricomycotina</taxon>
        <taxon>Agaricomycetes</taxon>
        <taxon>Agaricomycetidae</taxon>
        <taxon>Agaricales</taxon>
        <taxon>Agaricineae</taxon>
        <taxon>Hydnangiaceae</taxon>
        <taxon>Laccaria</taxon>
    </lineage>
</organism>
<gene>
    <name evidence="1" type="ORF">K443DRAFT_547221</name>
</gene>
<accession>A0A0C9WSH0</accession>
<name>A0A0C9WSH0_9AGAR</name>
<dbReference type="AlphaFoldDB" id="A0A0C9WSH0"/>
<keyword evidence="2" id="KW-1185">Reference proteome</keyword>
<reference evidence="2" key="2">
    <citation type="submission" date="2015-01" db="EMBL/GenBank/DDBJ databases">
        <title>Evolutionary Origins and Diversification of the Mycorrhizal Mutualists.</title>
        <authorList>
            <consortium name="DOE Joint Genome Institute"/>
            <consortium name="Mycorrhizal Genomics Consortium"/>
            <person name="Kohler A."/>
            <person name="Kuo A."/>
            <person name="Nagy L.G."/>
            <person name="Floudas D."/>
            <person name="Copeland A."/>
            <person name="Barry K.W."/>
            <person name="Cichocki N."/>
            <person name="Veneault-Fourrey C."/>
            <person name="LaButti K."/>
            <person name="Lindquist E.A."/>
            <person name="Lipzen A."/>
            <person name="Lundell T."/>
            <person name="Morin E."/>
            <person name="Murat C."/>
            <person name="Riley R."/>
            <person name="Ohm R."/>
            <person name="Sun H."/>
            <person name="Tunlid A."/>
            <person name="Henrissat B."/>
            <person name="Grigoriev I.V."/>
            <person name="Hibbett D.S."/>
            <person name="Martin F."/>
        </authorList>
    </citation>
    <scope>NUCLEOTIDE SEQUENCE [LARGE SCALE GENOMIC DNA]</scope>
    <source>
        <strain evidence="2">LaAM-08-1</strain>
    </source>
</reference>
<evidence type="ECO:0000313" key="2">
    <source>
        <dbReference type="Proteomes" id="UP000054477"/>
    </source>
</evidence>
<evidence type="ECO:0000313" key="1">
    <source>
        <dbReference type="EMBL" id="KIK01790.1"/>
    </source>
</evidence>